<organism evidence="1 2">
    <name type="scientific">Rhodocollybia butyracea</name>
    <dbReference type="NCBI Taxonomy" id="206335"/>
    <lineage>
        <taxon>Eukaryota</taxon>
        <taxon>Fungi</taxon>
        <taxon>Dikarya</taxon>
        <taxon>Basidiomycota</taxon>
        <taxon>Agaricomycotina</taxon>
        <taxon>Agaricomycetes</taxon>
        <taxon>Agaricomycetidae</taxon>
        <taxon>Agaricales</taxon>
        <taxon>Marasmiineae</taxon>
        <taxon>Omphalotaceae</taxon>
        <taxon>Rhodocollybia</taxon>
    </lineage>
</organism>
<gene>
    <name evidence="1" type="ORF">BDP27DRAFT_829511</name>
</gene>
<dbReference type="EMBL" id="JADNRY010000062">
    <property type="protein sequence ID" value="KAF9068327.1"/>
    <property type="molecule type" value="Genomic_DNA"/>
</dbReference>
<dbReference type="Proteomes" id="UP000772434">
    <property type="component" value="Unassembled WGS sequence"/>
</dbReference>
<accession>A0A9P5U701</accession>
<dbReference type="OrthoDB" id="3685327at2759"/>
<keyword evidence="2" id="KW-1185">Reference proteome</keyword>
<protein>
    <submittedName>
        <fullName evidence="1">Uncharacterized protein</fullName>
    </submittedName>
</protein>
<name>A0A9P5U701_9AGAR</name>
<reference evidence="1" key="1">
    <citation type="submission" date="2020-11" db="EMBL/GenBank/DDBJ databases">
        <authorList>
            <consortium name="DOE Joint Genome Institute"/>
            <person name="Ahrendt S."/>
            <person name="Riley R."/>
            <person name="Andreopoulos W."/>
            <person name="Labutti K."/>
            <person name="Pangilinan J."/>
            <person name="Ruiz-Duenas F.J."/>
            <person name="Barrasa J.M."/>
            <person name="Sanchez-Garcia M."/>
            <person name="Camarero S."/>
            <person name="Miyauchi S."/>
            <person name="Serrano A."/>
            <person name="Linde D."/>
            <person name="Babiker R."/>
            <person name="Drula E."/>
            <person name="Ayuso-Fernandez I."/>
            <person name="Pacheco R."/>
            <person name="Padilla G."/>
            <person name="Ferreira P."/>
            <person name="Barriuso J."/>
            <person name="Kellner H."/>
            <person name="Castanera R."/>
            <person name="Alfaro M."/>
            <person name="Ramirez L."/>
            <person name="Pisabarro A.G."/>
            <person name="Kuo A."/>
            <person name="Tritt A."/>
            <person name="Lipzen A."/>
            <person name="He G."/>
            <person name="Yan M."/>
            <person name="Ng V."/>
            <person name="Cullen D."/>
            <person name="Martin F."/>
            <person name="Rosso M.-N."/>
            <person name="Henrissat B."/>
            <person name="Hibbett D."/>
            <person name="Martinez A.T."/>
            <person name="Grigoriev I.V."/>
        </authorList>
    </citation>
    <scope>NUCLEOTIDE SEQUENCE</scope>
    <source>
        <strain evidence="1">AH 40177</strain>
    </source>
</reference>
<evidence type="ECO:0000313" key="1">
    <source>
        <dbReference type="EMBL" id="KAF9068327.1"/>
    </source>
</evidence>
<evidence type="ECO:0000313" key="2">
    <source>
        <dbReference type="Proteomes" id="UP000772434"/>
    </source>
</evidence>
<sequence length="144" mass="16130">MCIIVKTNLRYDPLFQGDKGRDWFHNTTKVKTIKGWYSYDVYTARAGVFVNYGDGGWENWAYAPKEDPKLVVSGWEKHTLQYTGGATQNHPQPGQCELLSIEDKVTKHLILIVKDGAGATIGFTTNADPTSKAGFPCTWGHLDY</sequence>
<dbReference type="AlphaFoldDB" id="A0A9P5U701"/>
<proteinExistence type="predicted"/>
<comment type="caution">
    <text evidence="1">The sequence shown here is derived from an EMBL/GenBank/DDBJ whole genome shotgun (WGS) entry which is preliminary data.</text>
</comment>